<reference evidence="4 5" key="1">
    <citation type="submission" date="2019-05" db="EMBL/GenBank/DDBJ databases">
        <authorList>
            <person name="Farhan Ul Haque M."/>
        </authorList>
    </citation>
    <scope>NUCLEOTIDE SEQUENCE [LARGE SCALE GENOMIC DNA]</scope>
    <source>
        <strain evidence="4">2</strain>
    </source>
</reference>
<dbReference type="InterPro" id="IPR013668">
    <property type="entry name" value="RNase_R_HTH_12"/>
</dbReference>
<proteinExistence type="predicted"/>
<dbReference type="Proteomes" id="UP000485880">
    <property type="component" value="Unassembled WGS sequence"/>
</dbReference>
<dbReference type="AlphaFoldDB" id="A0A8B6M376"/>
<gene>
    <name evidence="4" type="ORF">MPC4_110123</name>
</gene>
<name>A0A8B6M376_METTU</name>
<protein>
    <recommendedName>
        <fullName evidence="3">Ribonuclease R winged-helix domain-containing protein</fullName>
    </recommendedName>
</protein>
<evidence type="ECO:0000313" key="4">
    <source>
        <dbReference type="EMBL" id="VTZ48823.1"/>
    </source>
</evidence>
<dbReference type="Pfam" id="PF08461">
    <property type="entry name" value="WHD_RNase_R"/>
    <property type="match status" value="1"/>
</dbReference>
<keyword evidence="5" id="KW-1185">Reference proteome</keyword>
<feature type="region of interest" description="Disordered" evidence="2">
    <location>
        <begin position="180"/>
        <end position="213"/>
    </location>
</feature>
<organism evidence="4 5">
    <name type="scientific">Methylocella tundrae</name>
    <dbReference type="NCBI Taxonomy" id="227605"/>
    <lineage>
        <taxon>Bacteria</taxon>
        <taxon>Pseudomonadati</taxon>
        <taxon>Pseudomonadota</taxon>
        <taxon>Alphaproteobacteria</taxon>
        <taxon>Hyphomicrobiales</taxon>
        <taxon>Beijerinckiaceae</taxon>
        <taxon>Methylocella</taxon>
    </lineage>
</organism>
<accession>A0A8B6M376</accession>
<evidence type="ECO:0000259" key="3">
    <source>
        <dbReference type="Pfam" id="PF08461"/>
    </source>
</evidence>
<comment type="caution">
    <text evidence="4">The sequence shown here is derived from an EMBL/GenBank/DDBJ whole genome shotgun (WGS) entry which is preliminary data.</text>
</comment>
<keyword evidence="1" id="KW-0175">Coiled coil</keyword>
<evidence type="ECO:0000256" key="2">
    <source>
        <dbReference type="SAM" id="MobiDB-lite"/>
    </source>
</evidence>
<feature type="compositionally biased region" description="Polar residues" evidence="2">
    <location>
        <begin position="202"/>
        <end position="213"/>
    </location>
</feature>
<sequence length="213" mass="23151">MTKNSCRARKIIESGKAARHFVISMIGHLSPIELEAGRRPINIRKGIMPTAVEQIHTKIAELETKIADLRIAERELLALEKSSARQVRTAPEPKIKQKPGPKAKQKPVPKASLRPKVQGKPKAKAPAEARQTIGSAIAEVIDRHGALSAAEIAEHVKATGRDINNRTVSFALQALKKRGLAKNTDGKWSLPKARGRRPAASTEASNQRAEAAE</sequence>
<feature type="domain" description="Ribonuclease R winged-helix" evidence="3">
    <location>
        <begin position="137"/>
        <end position="182"/>
    </location>
</feature>
<evidence type="ECO:0000256" key="1">
    <source>
        <dbReference type="SAM" id="Coils"/>
    </source>
</evidence>
<dbReference type="EMBL" id="CABFMQ020000013">
    <property type="protein sequence ID" value="VTZ48823.1"/>
    <property type="molecule type" value="Genomic_DNA"/>
</dbReference>
<evidence type="ECO:0000313" key="5">
    <source>
        <dbReference type="Proteomes" id="UP000485880"/>
    </source>
</evidence>
<feature type="compositionally biased region" description="Basic residues" evidence="2">
    <location>
        <begin position="96"/>
        <end position="107"/>
    </location>
</feature>
<feature type="region of interest" description="Disordered" evidence="2">
    <location>
        <begin position="83"/>
        <end position="129"/>
    </location>
</feature>
<feature type="coiled-coil region" evidence="1">
    <location>
        <begin position="52"/>
        <end position="82"/>
    </location>
</feature>